<feature type="compositionally biased region" description="Polar residues" evidence="6">
    <location>
        <begin position="313"/>
        <end position="322"/>
    </location>
</feature>
<dbReference type="EMBL" id="JABBFW010000002">
    <property type="protein sequence ID" value="NML14097.1"/>
    <property type="molecule type" value="Genomic_DNA"/>
</dbReference>
<evidence type="ECO:0000256" key="3">
    <source>
        <dbReference type="ARBA" id="ARBA00009490"/>
    </source>
</evidence>
<dbReference type="InterPro" id="IPR011049">
    <property type="entry name" value="Serralysin-like_metalloprot_C"/>
</dbReference>
<evidence type="ECO:0000256" key="2">
    <source>
        <dbReference type="ARBA" id="ARBA00004613"/>
    </source>
</evidence>
<reference evidence="8 9" key="1">
    <citation type="submission" date="2020-04" db="EMBL/GenBank/DDBJ databases">
        <title>Azohydromonas sp. isolated from soil.</title>
        <authorList>
            <person name="Dahal R.H."/>
        </authorList>
    </citation>
    <scope>NUCLEOTIDE SEQUENCE [LARGE SCALE GENOMIC DNA]</scope>
    <source>
        <strain evidence="8 9">G-1-1-14</strain>
    </source>
</reference>
<organism evidence="8 9">
    <name type="scientific">Azohydromonas caseinilytica</name>
    <dbReference type="NCBI Taxonomy" id="2728836"/>
    <lineage>
        <taxon>Bacteria</taxon>
        <taxon>Pseudomonadati</taxon>
        <taxon>Pseudomonadota</taxon>
        <taxon>Betaproteobacteria</taxon>
        <taxon>Burkholderiales</taxon>
        <taxon>Sphaerotilaceae</taxon>
        <taxon>Azohydromonas</taxon>
    </lineage>
</organism>
<dbReference type="InterPro" id="IPR018511">
    <property type="entry name" value="Hemolysin-typ_Ca-bd_CS"/>
</dbReference>
<dbReference type="RefSeq" id="WP_169159011.1">
    <property type="nucleotide sequence ID" value="NZ_JABBFW010000002.1"/>
</dbReference>
<dbReference type="InterPro" id="IPR024079">
    <property type="entry name" value="MetalloPept_cat_dom_sf"/>
</dbReference>
<dbReference type="GO" id="GO:0008237">
    <property type="term" value="F:metallopeptidase activity"/>
    <property type="evidence" value="ECO:0007669"/>
    <property type="project" value="InterPro"/>
</dbReference>
<dbReference type="Gene3D" id="3.40.390.10">
    <property type="entry name" value="Collagenase (Catalytic Domain)"/>
    <property type="match status" value="1"/>
</dbReference>
<dbReference type="GO" id="GO:0005509">
    <property type="term" value="F:calcium ion binding"/>
    <property type="evidence" value="ECO:0007669"/>
    <property type="project" value="InterPro"/>
</dbReference>
<dbReference type="InterPro" id="IPR013858">
    <property type="entry name" value="Peptidase_M10B_C"/>
</dbReference>
<dbReference type="Gene3D" id="2.150.10.10">
    <property type="entry name" value="Serralysin-like metalloprotease, C-terminal"/>
    <property type="match status" value="7"/>
</dbReference>
<dbReference type="SUPFAM" id="SSF55486">
    <property type="entry name" value="Metalloproteases ('zincins'), catalytic domain"/>
    <property type="match status" value="1"/>
</dbReference>
<evidence type="ECO:0000256" key="1">
    <source>
        <dbReference type="ARBA" id="ARBA00001913"/>
    </source>
</evidence>
<dbReference type="InterPro" id="IPR025592">
    <property type="entry name" value="DUF4347"/>
</dbReference>
<dbReference type="SMART" id="SM00235">
    <property type="entry name" value="ZnMc"/>
    <property type="match status" value="1"/>
</dbReference>
<dbReference type="AlphaFoldDB" id="A0A848F219"/>
<comment type="similarity">
    <text evidence="3">Belongs to the peptidase M10B family.</text>
</comment>
<feature type="region of interest" description="Disordered" evidence="6">
    <location>
        <begin position="306"/>
        <end position="330"/>
    </location>
</feature>
<keyword evidence="4" id="KW-0964">Secreted</keyword>
<dbReference type="GO" id="GO:0008270">
    <property type="term" value="F:zinc ion binding"/>
    <property type="evidence" value="ECO:0007669"/>
    <property type="project" value="InterPro"/>
</dbReference>
<name>A0A848F219_9BURK</name>
<comment type="cofactor">
    <cofactor evidence="1">
        <name>Ca(2+)</name>
        <dbReference type="ChEBI" id="CHEBI:29108"/>
    </cofactor>
</comment>
<dbReference type="PRINTS" id="PR00313">
    <property type="entry name" value="CABNDNGRPT"/>
</dbReference>
<accession>A0A848F219</accession>
<evidence type="ECO:0000259" key="7">
    <source>
        <dbReference type="SMART" id="SM00235"/>
    </source>
</evidence>
<dbReference type="PROSITE" id="PS00330">
    <property type="entry name" value="HEMOLYSIN_CALCIUM"/>
    <property type="match status" value="8"/>
</dbReference>
<evidence type="ECO:0000256" key="5">
    <source>
        <dbReference type="ARBA" id="ARBA00022737"/>
    </source>
</evidence>
<comment type="subcellular location">
    <subcellularLocation>
        <location evidence="2">Secreted</location>
    </subcellularLocation>
</comment>
<dbReference type="Proteomes" id="UP000574067">
    <property type="component" value="Unassembled WGS sequence"/>
</dbReference>
<evidence type="ECO:0000256" key="6">
    <source>
        <dbReference type="SAM" id="MobiDB-lite"/>
    </source>
</evidence>
<protein>
    <submittedName>
        <fullName evidence="8">DUF4347 domain-containing protein</fullName>
    </submittedName>
</protein>
<keyword evidence="5" id="KW-0677">Repeat</keyword>
<dbReference type="Pfam" id="PF08548">
    <property type="entry name" value="Peptidase_M10_C"/>
    <property type="match status" value="1"/>
</dbReference>
<dbReference type="GO" id="GO:0006508">
    <property type="term" value="P:proteolysis"/>
    <property type="evidence" value="ECO:0007669"/>
    <property type="project" value="InterPro"/>
</dbReference>
<proteinExistence type="inferred from homology"/>
<sequence length="1024" mass="102934">MTRHLVFIDSRVADFEHLVAALPPDSAWVRVEAERDGLTQMLAAAAAYRGLASIQIVSHGSAGALWLGAGVLDDAILGADAARLRALGASLAADGDLLLYGCNVAQGEDGTHFIGRLAALTGADVAASTGLTGAAALGGDWRLEAATGAIEAATLRPAAYAGVLGTWQGTLGNDTYTGTAGDDTLLGSAGNDVLAGGAGHDNIQTYGYGGSDRLDGGDGNDTLVSWIGDDTLLGGAGNDQLQAFAGNDQLDGGLGLDTLFGGDGLDTLRGGAGDDYLDGGAGNNTLFGDAGNDRLVTRNYLGHNRLDGGDGNDSVQAGSGNDTLWGGNGDDHLEAWSGDDVLDGGAGRDVLFGGDGLDTLLGGADDDHLEGQAGADRLDGGLGADTLLGGGGGNTLLGGAGNDLLNVYGQSGNNLLDGGDGNDNLDGGLSADTLLGGNGDDDLFADAGSDSLDGGAGADTLVGYGGNDTLQGGAGGDRLEGGSGDDVYYLDDLNDRVIDSAGTKDMAYVSASNVYVPKSIEQVIYTNGAQALPYFVSTLYSGTMMNSAIGGARSVQYSFATQASGTSGFALYSAQQQAAVREALAAYSAVSGLRFVEVADSAGVGMRFFRDNLTSGNVYNASGYAIDGGAVHIHSSVVDMARGSYGFQVLLHEIGHSLYLKHPFEAPVLNPAEDNQANTVMSYNRSAPWVQNIGIFDLATIHYLAGVNTQARVANNTYSLSERYIWDGAGVDTVTAAGQAANVSINLNPGSWNFVGSKAASLLAAGQSFLGFGTLIENAIGGSGRDTLTGNAAANVLNGGLGADTLIGGAGNDVYVVDNALDVVNESSTLAAEIDTVQAGVSWTLGANLERLTLTGAAAVNGTGNALANLILGNAAANVLAGADGHDQLDGGAGNDTLQGGMGNDLLIGGLGLDLLGGGAGQDAFRFIDLPGAATLDTLGDFSSVDDRLEFDDAVFTRLGPVGQVGSGAFVQGTRALDAGDRLIYTQSTGQLLYDADGTGAGAAVLVAKLTAGTALSAVDLFVV</sequence>
<evidence type="ECO:0000256" key="4">
    <source>
        <dbReference type="ARBA" id="ARBA00022525"/>
    </source>
</evidence>
<comment type="caution">
    <text evidence="8">The sequence shown here is derived from an EMBL/GenBank/DDBJ whole genome shotgun (WGS) entry which is preliminary data.</text>
</comment>
<dbReference type="PANTHER" id="PTHR38340">
    <property type="entry name" value="S-LAYER PROTEIN"/>
    <property type="match status" value="1"/>
</dbReference>
<dbReference type="PANTHER" id="PTHR38340:SF1">
    <property type="entry name" value="S-LAYER PROTEIN"/>
    <property type="match status" value="1"/>
</dbReference>
<feature type="domain" description="Peptidase metallopeptidase" evidence="7">
    <location>
        <begin position="553"/>
        <end position="701"/>
    </location>
</feature>
<dbReference type="InterPro" id="IPR001343">
    <property type="entry name" value="Hemolysn_Ca-bd"/>
</dbReference>
<evidence type="ECO:0000313" key="9">
    <source>
        <dbReference type="Proteomes" id="UP000574067"/>
    </source>
</evidence>
<gene>
    <name evidence="8" type="ORF">HHL10_03765</name>
</gene>
<dbReference type="InterPro" id="IPR050557">
    <property type="entry name" value="RTX_toxin/Mannuronan_C5-epim"/>
</dbReference>
<dbReference type="InterPro" id="IPR006026">
    <property type="entry name" value="Peptidase_Metallo"/>
</dbReference>
<keyword evidence="9" id="KW-1185">Reference proteome</keyword>
<dbReference type="GO" id="GO:0005615">
    <property type="term" value="C:extracellular space"/>
    <property type="evidence" value="ECO:0007669"/>
    <property type="project" value="InterPro"/>
</dbReference>
<dbReference type="Pfam" id="PF14252">
    <property type="entry name" value="DUF4347"/>
    <property type="match status" value="1"/>
</dbReference>
<evidence type="ECO:0000313" key="8">
    <source>
        <dbReference type="EMBL" id="NML14097.1"/>
    </source>
</evidence>
<dbReference type="SUPFAM" id="SSF51120">
    <property type="entry name" value="beta-Roll"/>
    <property type="match status" value="5"/>
</dbReference>
<dbReference type="Pfam" id="PF00353">
    <property type="entry name" value="HemolysinCabind"/>
    <property type="match status" value="10"/>
</dbReference>